<dbReference type="EMBL" id="BDSA01000027">
    <property type="protein sequence ID" value="GBE63274.1"/>
    <property type="molecule type" value="Genomic_DNA"/>
</dbReference>
<dbReference type="GeneID" id="39877044"/>
<protein>
    <recommendedName>
        <fullName evidence="5">Extracellular matrix-binding ebh</fullName>
    </recommendedName>
</protein>
<gene>
    <name evidence="3" type="ORF">BOVATA_047670</name>
</gene>
<feature type="coiled-coil region" evidence="1">
    <location>
        <begin position="899"/>
        <end position="926"/>
    </location>
</feature>
<feature type="transmembrane region" description="Helical" evidence="2">
    <location>
        <begin position="2168"/>
        <end position="2191"/>
    </location>
</feature>
<reference evidence="3 4" key="1">
    <citation type="journal article" date="2017" name="BMC Genomics">
        <title>Whole-genome assembly of Babesia ovata and comparative genomics between closely related pathogens.</title>
        <authorList>
            <person name="Yamagishi J."/>
            <person name="Asada M."/>
            <person name="Hakimi H."/>
            <person name="Tanaka T.Q."/>
            <person name="Sugimoto C."/>
            <person name="Kawazu S."/>
        </authorList>
    </citation>
    <scope>NUCLEOTIDE SEQUENCE [LARGE SCALE GENOMIC DNA]</scope>
    <source>
        <strain evidence="3 4">Miyake</strain>
    </source>
</reference>
<dbReference type="VEuPathDB" id="PiroplasmaDB:BOVATA_047670"/>
<dbReference type="RefSeq" id="XP_028869517.1">
    <property type="nucleotide sequence ID" value="XM_029013684.1"/>
</dbReference>
<sequence length="2398" mass="265743">MHQHPIHAPCFYFQYPRKIRGTLKAPTKRTDKANNTLLEQLKGLNKWTIQAEDIRQAAEDKAKEAYDKLKVNEKLDENVQKIVKANEAIKDVHEKLGGHLSSLGAWNAEASKVLAGAIEKATEVHDALDVYNSGKGQLKTQIGNIETYNKAIKEANEQLEKEVQNLGKWNTAAKDVIGKADGKCNTILDKVKTEDSAGKDTIFEQAELLHEKGKELLDSAIKAKDAVESKVTKALEAVVEMDTSLKKDLKKVKEGIKIGIDHVIKTLQVNELDEKVKNDLESLRGKIEGLGKDVESNGLVKAQLEKLAEEKKNLETVTGKTTGTIDKEMGQLESKFNTYIKTPLNLQVTEVDTAIGTLGGKFELSGGSEKKLEEIFKQIKGKLGEIKGEAGMFAPNGTWESNNMGSGLDGIKSKVHNYAQAFSGDRFADIVKGWLEATILRYNGTVRRILNMKQEFDETRKDGNIEDFAIGMKEKLKTDVIGIATDAFQNVNIVSGSITENIKAVQQLCNGLANALDEELYSGTKQTVKRVKDVALQKGQLVAKIQSCICECDNCNKQDCGKKAAAELILCALTSTARQVGNELNSVFLSPDGANIASILDKITPIAKELDDKLHNSLPPPGQKESPAKAVDSKLEAVRNMVEKDKLITTFKSEVTKELTEAVKGLPNAVETFNSTAEEQIKAAARTAITKAAEQISKNGAAIVLGDNLMNEFHTTHEQITKNLEDTLKQRVDDHIGDDQPGGQGVQPKKFILVKQHFGSYDSHVKQDKIKALNGSGTLQGTSDEGHLPKAIGDIRTLGLEALEETIGVTAKEPDKIDDNTFTTPAWLITQELEGIAQLVNTKNSSLGQQQGDEGIQQHLQKLKEALDQKGFNDADNQGLEAIETAINTLQTETYGPKSSAIEGAVDQIRGELKKLREKLKKEQNGGTKDGVIDVLDDLKTAGVEGKNGWKGTQGLTKIQQGIQEQNTELGKQPEIITNAISAIRDQLFQLGIKLNKPFDYDDVLDKLIQLQRKLGTADAQNYGVNLKKIYDEIHWQQISTFTHKPYEIQAANSAIKAELKAQMSTLDNDVITTLNDLMTNGLSNQASWKPSGQEAAKGFDHIISELNTQQSTLEQQPTAIGSGVTQITNEIDELRSELQGKDDTEPKEKGVINNLKHLEEKIGEGKNEGLEKIKKDIEELNRDTVPKVNEHLGELCAKIASEAGSVDWQLGLFKENNIDKDLAKIKTQIDTLRTGDLHKAIEACDKFLTNADYIKWEKVENIERFVDSEIEKAIAELTKQARRDYVASAKDALKHFAARVADALQGLPEEIAADLAIGYKGFMAKMQDDFVKNIQENDFTQDSPPLTQVAERLGDAARAFFPQLLRQADMFRGIFPRALMTDEQIRQLEAAKRRNDHDAIARIYKALPQGECEETSADKFPPNLAAVTALMESFDALVQHIEAVGHFDHAVMGQLCALQRQLDAFHPEPYGEAGNLFLLLAVKKGLIAFPQELKKAYVSRYSGQAPVEADADRYAKVFLTVVPIMFDTLTQLRRNCRTGGRWRDYKINMTNQLGQFLHRCGYSVSSPADQDGELRRDDECHGAHVHNHLGDGTYYLVREEDEAEKRNDHHSLLRRLTDHLHHYYRCCHLKTHPAPRPPCSVYEMLTWVCGLKHNPVYQALTAEALPSLFQTDDMPPAGDSLLPVTELGALALPAHPQHITLTSLTDALTEVCHKAHSVLTTLLGFGHAKGIYAVDFNTNPGGLLYPRDTDTLLCLLFDVIKRLHHQLYFLYRRCLYNARHGGWLDCWYGRGVGGSAWRCNTMQCANQMCDQQCNQICNQICNQTCDQHPKCGVKSPLQSFLEDGLVGFLPHAVTPKDTCVKCSACDTKSPGLPCKTPMGFAHITRLASRASTGRRLMDALGKFCGGASAPLTRLCAQLNCLLTRPPRTPADLFAFLFNLPRDWPSSTEHRKAVFEEAVASACFRRRGVSLDVTQLFRTSQHGTDQNMPHLTGDLFALVSCNATPRSTAAHPCGPFLKPICHDVRATFAREYAHLYLSWVVYLTETFYDLLKQLLQDCERNCADVTSNCHARSCAHDCSAKQRPMAQGSNHLPSCPSIADCDHSTPTLFRYGFVLRDVHSLAGSTHGLHAKRTCEDLCITLQAAVRQMNPLHKLAHDTIPEFLFHIRLPFLLTLAALWLTALAYILVSLLYRMDVLRIRSHLLTTRASHLIDVKALLAGSRRMLSLYKDVDYFDDDFHSLLHPSFQWIEAADAAIKAAKVKAENVHDNLDHSDNNGDPKTPIGQGVKQIKDAKGKVSQVDGQLKRIHSDLGNWKDAASGVLETAVSKAGDVREKLDPNQKDDMHPIGHNIDKIHTSNEAIKEANSQLKSQVDSLSNWIDTAEEIRQKAQQKAEEAYKS</sequence>
<evidence type="ECO:0008006" key="5">
    <source>
        <dbReference type="Google" id="ProtNLM"/>
    </source>
</evidence>
<evidence type="ECO:0000313" key="3">
    <source>
        <dbReference type="EMBL" id="GBE63274.1"/>
    </source>
</evidence>
<evidence type="ECO:0000313" key="4">
    <source>
        <dbReference type="Proteomes" id="UP000236319"/>
    </source>
</evidence>
<dbReference type="OrthoDB" id="2250192at2759"/>
<evidence type="ECO:0000256" key="1">
    <source>
        <dbReference type="SAM" id="Coils"/>
    </source>
</evidence>
<organism evidence="3 4">
    <name type="scientific">Babesia ovata</name>
    <dbReference type="NCBI Taxonomy" id="189622"/>
    <lineage>
        <taxon>Eukaryota</taxon>
        <taxon>Sar</taxon>
        <taxon>Alveolata</taxon>
        <taxon>Apicomplexa</taxon>
        <taxon>Aconoidasida</taxon>
        <taxon>Piroplasmida</taxon>
        <taxon>Babesiidae</taxon>
        <taxon>Babesia</taxon>
    </lineage>
</organism>
<name>A0A2H6KJV3_9APIC</name>
<keyword evidence="1" id="KW-0175">Coiled coil</keyword>
<keyword evidence="4" id="KW-1185">Reference proteome</keyword>
<keyword evidence="2" id="KW-1133">Transmembrane helix</keyword>
<keyword evidence="2" id="KW-0472">Membrane</keyword>
<comment type="caution">
    <text evidence="3">The sequence shown here is derived from an EMBL/GenBank/DDBJ whole genome shotgun (WGS) entry which is preliminary data.</text>
</comment>
<feature type="coiled-coil region" evidence="1">
    <location>
        <begin position="138"/>
        <end position="172"/>
    </location>
</feature>
<dbReference type="Proteomes" id="UP000236319">
    <property type="component" value="Unassembled WGS sequence"/>
</dbReference>
<evidence type="ECO:0000256" key="2">
    <source>
        <dbReference type="SAM" id="Phobius"/>
    </source>
</evidence>
<keyword evidence="2" id="KW-0812">Transmembrane</keyword>
<accession>A0A2H6KJV3</accession>
<proteinExistence type="predicted"/>